<evidence type="ECO:0000313" key="2">
    <source>
        <dbReference type="Proteomes" id="UP000714915"/>
    </source>
</evidence>
<evidence type="ECO:0000313" key="1">
    <source>
        <dbReference type="EMBL" id="MCA9387181.1"/>
    </source>
</evidence>
<name>A0A955LBI8_9BACT</name>
<reference evidence="1" key="1">
    <citation type="submission" date="2020-04" db="EMBL/GenBank/DDBJ databases">
        <authorList>
            <person name="Zhang T."/>
        </authorList>
    </citation>
    <scope>NUCLEOTIDE SEQUENCE</scope>
    <source>
        <strain evidence="1">HKST-UBA09</strain>
    </source>
</reference>
<dbReference type="Proteomes" id="UP000714915">
    <property type="component" value="Unassembled WGS sequence"/>
</dbReference>
<comment type="caution">
    <text evidence="1">The sequence shown here is derived from an EMBL/GenBank/DDBJ whole genome shotgun (WGS) entry which is preliminary data.</text>
</comment>
<accession>A0A955LBI8</accession>
<dbReference type="EMBL" id="JAGQLF010000060">
    <property type="protein sequence ID" value="MCA9387181.1"/>
    <property type="molecule type" value="Genomic_DNA"/>
</dbReference>
<protein>
    <submittedName>
        <fullName evidence="1">Uncharacterized protein</fullName>
    </submittedName>
</protein>
<proteinExistence type="predicted"/>
<dbReference type="AlphaFoldDB" id="A0A955LBI8"/>
<sequence length="131" mass="15383">MEEEKESAESDELTFRTIEALTPVFQSNPDATIPELKQAIAEHNIKFRRFKQGLNAMLRYTQRENEDGTLSNIPLRTFIKGYDNKDDFYAIYKFGPDIGYYMLPIFEHFEIATPEFRDFVADGKLWKTNNE</sequence>
<reference evidence="1" key="2">
    <citation type="journal article" date="2021" name="Microbiome">
        <title>Successional dynamics and alternative stable states in a saline activated sludge microbial community over 9 years.</title>
        <authorList>
            <person name="Wang Y."/>
            <person name="Ye J."/>
            <person name="Ju F."/>
            <person name="Liu L."/>
            <person name="Boyd J.A."/>
            <person name="Deng Y."/>
            <person name="Parks D.H."/>
            <person name="Jiang X."/>
            <person name="Yin X."/>
            <person name="Woodcroft B.J."/>
            <person name="Tyson G.W."/>
            <person name="Hugenholtz P."/>
            <person name="Polz M.F."/>
            <person name="Zhang T."/>
        </authorList>
    </citation>
    <scope>NUCLEOTIDE SEQUENCE</scope>
    <source>
        <strain evidence="1">HKST-UBA09</strain>
    </source>
</reference>
<gene>
    <name evidence="1" type="ORF">KC669_04065</name>
</gene>
<organism evidence="1 2">
    <name type="scientific">Candidatus Dojkabacteria bacterium</name>
    <dbReference type="NCBI Taxonomy" id="2099670"/>
    <lineage>
        <taxon>Bacteria</taxon>
        <taxon>Candidatus Dojkabacteria</taxon>
    </lineage>
</organism>